<dbReference type="Proteomes" id="UP000005222">
    <property type="component" value="Chromosome A"/>
</dbReference>
<dbReference type="EMBL" id="FO082059">
    <property type="protein sequence ID" value="CCE72859.1"/>
    <property type="molecule type" value="Genomic_DNA"/>
</dbReference>
<sequence>MAPNTINGAVIMNKSTLLIMRITHSTYLKYSTYCSKYAYCDTSNIAAGLRRYLLKPLVILFASALVHCDKSPVSLLGSCSVADLTPEKIYSSDEPPYIYVVRYCSLRLTSPQP</sequence>
<reference evidence="2" key="1">
    <citation type="submission" date="2011-10" db="EMBL/GenBank/DDBJ databases">
        <authorList>
            <person name="Genoscope - CEA"/>
        </authorList>
    </citation>
    <scope>NUCLEOTIDE SEQUENCE</scope>
    <source>
        <strain evidence="2">CBS 7064</strain>
    </source>
</reference>
<name>G8YU19_PICSO</name>
<dbReference type="InParanoid" id="G8YU19"/>
<protein>
    <submittedName>
        <fullName evidence="2">Piso0_000460 protein</fullName>
    </submittedName>
</protein>
<dbReference type="AlphaFoldDB" id="G8YU19"/>
<keyword evidence="3" id="KW-1185">Reference proteome</keyword>
<evidence type="ECO:0000313" key="1">
    <source>
        <dbReference type="EMBL" id="CCE72859.1"/>
    </source>
</evidence>
<gene>
    <name evidence="2" type="primary">Piso0_000460</name>
    <name evidence="1" type="ORF">GNLVRS01_PISO0A09834g</name>
    <name evidence="2" type="ORF">GNLVRS01_PISO0B09901g</name>
</gene>
<proteinExistence type="predicted"/>
<dbReference type="EMBL" id="FO082058">
    <property type="protein sequence ID" value="CCE73420.1"/>
    <property type="molecule type" value="Genomic_DNA"/>
</dbReference>
<reference evidence="3" key="2">
    <citation type="journal article" date="2012" name="G3 (Bethesda)">
        <title>Pichia sorbitophila, an interspecies yeast hybrid reveals early steps of genome resolution following polyploidization.</title>
        <authorList>
            <person name="Leh Louis V."/>
            <person name="Despons L."/>
            <person name="Friedrich A."/>
            <person name="Martin T."/>
            <person name="Durrens P."/>
            <person name="Casaregola S."/>
            <person name="Neuveglise C."/>
            <person name="Fairhead C."/>
            <person name="Marck C."/>
            <person name="Cruz J.A."/>
            <person name="Straub M.L."/>
            <person name="Kugler V."/>
            <person name="Sacerdot C."/>
            <person name="Uzunov Z."/>
            <person name="Thierry A."/>
            <person name="Weiss S."/>
            <person name="Bleykasten C."/>
            <person name="De Montigny J."/>
            <person name="Jacques N."/>
            <person name="Jung P."/>
            <person name="Lemaire M."/>
            <person name="Mallet S."/>
            <person name="Morel G."/>
            <person name="Richard G.F."/>
            <person name="Sarkar A."/>
            <person name="Savel G."/>
            <person name="Schacherer J."/>
            <person name="Seret M.L."/>
            <person name="Talla E."/>
            <person name="Samson G."/>
            <person name="Jubin C."/>
            <person name="Poulain J."/>
            <person name="Vacherie B."/>
            <person name="Barbe V."/>
            <person name="Pelletier E."/>
            <person name="Sherman D.J."/>
            <person name="Westhof E."/>
            <person name="Weissenbach J."/>
            <person name="Baret P.V."/>
            <person name="Wincker P."/>
            <person name="Gaillardin C."/>
            <person name="Dujon B."/>
            <person name="Souciet J.L."/>
        </authorList>
    </citation>
    <scope>NUCLEOTIDE SEQUENCE [LARGE SCALE GENOMIC DNA]</scope>
    <source>
        <strain evidence="3">ATCC MYA-4447 / BCRC 22081 / CBS 7064 / NBRC 10061 / NRRL Y-12695</strain>
    </source>
</reference>
<organism evidence="2 3">
    <name type="scientific">Pichia sorbitophila (strain ATCC MYA-4447 / BCRC 22081 / CBS 7064 / NBRC 10061 / NRRL Y-12695)</name>
    <name type="common">Hybrid yeast</name>
    <dbReference type="NCBI Taxonomy" id="559304"/>
    <lineage>
        <taxon>Eukaryota</taxon>
        <taxon>Fungi</taxon>
        <taxon>Dikarya</taxon>
        <taxon>Ascomycota</taxon>
        <taxon>Saccharomycotina</taxon>
        <taxon>Pichiomycetes</taxon>
        <taxon>Debaryomycetaceae</taxon>
        <taxon>Millerozyma</taxon>
    </lineage>
</organism>
<accession>G8YU19</accession>
<evidence type="ECO:0000313" key="3">
    <source>
        <dbReference type="Proteomes" id="UP000005222"/>
    </source>
</evidence>
<dbReference type="HOGENOM" id="CLU_2134434_0_0_1"/>
<evidence type="ECO:0000313" key="2">
    <source>
        <dbReference type="EMBL" id="CCE73420.1"/>
    </source>
</evidence>
<dbReference type="Proteomes" id="UP000005222">
    <property type="component" value="Chromosome B"/>
</dbReference>